<protein>
    <submittedName>
        <fullName evidence="2">Uncharacterized protein</fullName>
    </submittedName>
</protein>
<name>A0A6H0S2L6_9MYCO</name>
<gene>
    <name evidence="2" type="ORF">EXE63_08585</name>
</gene>
<feature type="signal peptide" evidence="1">
    <location>
        <begin position="1"/>
        <end position="25"/>
    </location>
</feature>
<evidence type="ECO:0000313" key="2">
    <source>
        <dbReference type="EMBL" id="QIV80931.1"/>
    </source>
</evidence>
<dbReference type="RefSeq" id="WP_168141590.1">
    <property type="nucleotide sequence ID" value="NZ_CP038799.1"/>
</dbReference>
<proteinExistence type="predicted"/>
<dbReference type="AlphaFoldDB" id="A0A6H0S2L6"/>
<dbReference type="KEGG" id="mfre:EXE63_08585"/>
<keyword evidence="3" id="KW-1185">Reference proteome</keyword>
<dbReference type="EMBL" id="CP038799">
    <property type="protein sequence ID" value="QIV80931.1"/>
    <property type="molecule type" value="Genomic_DNA"/>
</dbReference>
<sequence>MNSFRLAGSVALAAGAVLTAAPAHAAPLPGFCAADVVVDGICTTRLASVTTDVVNGTITGTPVGGTEAVTLTGQADAYLESDGFGDTPPEPVANWDSTLAQVSGLDVSPADPNWYGNAKAKVFLPRTLNDLATHFPPGSLLVRFTGDEAQPGAFQLVSIQPTLR</sequence>
<dbReference type="Proteomes" id="UP000501849">
    <property type="component" value="Chromosome"/>
</dbReference>
<feature type="chain" id="PRO_5026251783" evidence="1">
    <location>
        <begin position="26"/>
        <end position="164"/>
    </location>
</feature>
<evidence type="ECO:0000256" key="1">
    <source>
        <dbReference type="SAM" id="SignalP"/>
    </source>
</evidence>
<organism evidence="2 3">
    <name type="scientific">Mycolicibacterium frederiksbergense</name>
    <dbReference type="NCBI Taxonomy" id="117567"/>
    <lineage>
        <taxon>Bacteria</taxon>
        <taxon>Bacillati</taxon>
        <taxon>Actinomycetota</taxon>
        <taxon>Actinomycetes</taxon>
        <taxon>Mycobacteriales</taxon>
        <taxon>Mycobacteriaceae</taxon>
        <taxon>Mycolicibacterium</taxon>
    </lineage>
</organism>
<accession>A0A6H0S2L6</accession>
<keyword evidence="1" id="KW-0732">Signal</keyword>
<evidence type="ECO:0000313" key="3">
    <source>
        <dbReference type="Proteomes" id="UP000501849"/>
    </source>
</evidence>
<reference evidence="2 3" key="1">
    <citation type="submission" date="2019-04" db="EMBL/GenBank/DDBJ databases">
        <title>Draft, Whole-Genome Sequence of the Anthracene-degrading Mycobacterium frederiksbergense LB501T, Isolated from a Polycyclic Aromatic Hydrocarbon (PAH)-Contaminated Soil.</title>
        <authorList>
            <person name="Augelletti F."/>
        </authorList>
    </citation>
    <scope>NUCLEOTIDE SEQUENCE [LARGE SCALE GENOMIC DNA]</scope>
    <source>
        <strain evidence="2 3">LB 501T</strain>
    </source>
</reference>